<proteinExistence type="inferred from homology"/>
<evidence type="ECO:0000313" key="5">
    <source>
        <dbReference type="Proteomes" id="UP000283269"/>
    </source>
</evidence>
<evidence type="ECO:0000256" key="2">
    <source>
        <dbReference type="ARBA" id="ARBA00022801"/>
    </source>
</evidence>
<comment type="caution">
    <text evidence="4">The sequence shown here is derived from an EMBL/GenBank/DDBJ whole genome shotgun (WGS) entry which is preliminary data.</text>
</comment>
<keyword evidence="2" id="KW-0378">Hydrolase</keyword>
<evidence type="ECO:0000259" key="3">
    <source>
        <dbReference type="Pfam" id="PF03061"/>
    </source>
</evidence>
<dbReference type="InParanoid" id="A0A409VRS4"/>
<dbReference type="Pfam" id="PF03061">
    <property type="entry name" value="4HBT"/>
    <property type="match status" value="1"/>
</dbReference>
<dbReference type="InterPro" id="IPR029069">
    <property type="entry name" value="HotDog_dom_sf"/>
</dbReference>
<dbReference type="Gene3D" id="3.10.129.10">
    <property type="entry name" value="Hotdog Thioesterase"/>
    <property type="match status" value="1"/>
</dbReference>
<dbReference type="GO" id="GO:0047617">
    <property type="term" value="F:fatty acyl-CoA hydrolase activity"/>
    <property type="evidence" value="ECO:0007669"/>
    <property type="project" value="InterPro"/>
</dbReference>
<dbReference type="CDD" id="cd03443">
    <property type="entry name" value="PaaI_thioesterase"/>
    <property type="match status" value="1"/>
</dbReference>
<dbReference type="EMBL" id="NHYD01003947">
    <property type="protein sequence ID" value="PPQ68886.1"/>
    <property type="molecule type" value="Genomic_DNA"/>
</dbReference>
<dbReference type="STRING" id="93625.A0A409VRS4"/>
<name>A0A409VRS4_PSICY</name>
<gene>
    <name evidence="4" type="ORF">CVT25_009009</name>
</gene>
<accession>A0A409VRS4</accession>
<sequence length="222" mass="23707">MSSRQLSTTTSSSLSSALSATLQSRDIISNPPPPPEPVKAWVDPASLPHHGHASYIGGNAPDYVKQLNYNTFMCYGVGEEGCFGFKVGKSVKFTDVNVNRKLERQGRLEATTTAEIEVTKHMLNGAGMLHGGCVAYLIDNCCATPLVVLGLIQDANGVGVTQSMNVLFHSPAPRGTILQIVSTSIALGGRVMSSRCEILDKNSGRMIASAFLNKMQPVLSRL</sequence>
<evidence type="ECO:0000256" key="1">
    <source>
        <dbReference type="ARBA" id="ARBA00008324"/>
    </source>
</evidence>
<reference evidence="4 5" key="1">
    <citation type="journal article" date="2018" name="Evol. Lett.">
        <title>Horizontal gene cluster transfer increased hallucinogenic mushroom diversity.</title>
        <authorList>
            <person name="Reynolds H.T."/>
            <person name="Vijayakumar V."/>
            <person name="Gluck-Thaler E."/>
            <person name="Korotkin H.B."/>
            <person name="Matheny P.B."/>
            <person name="Slot J.C."/>
        </authorList>
    </citation>
    <scope>NUCLEOTIDE SEQUENCE [LARGE SCALE GENOMIC DNA]</scope>
    <source>
        <strain evidence="4 5">2631</strain>
    </source>
</reference>
<comment type="similarity">
    <text evidence="1">Belongs to the thioesterase PaaI family.</text>
</comment>
<evidence type="ECO:0000313" key="4">
    <source>
        <dbReference type="EMBL" id="PPQ68886.1"/>
    </source>
</evidence>
<dbReference type="InterPro" id="IPR039298">
    <property type="entry name" value="ACOT13"/>
</dbReference>
<dbReference type="OrthoDB" id="2831072at2759"/>
<dbReference type="PANTHER" id="PTHR21660:SF1">
    <property type="entry name" value="ACYL-COENZYME A THIOESTERASE 13"/>
    <property type="match status" value="1"/>
</dbReference>
<dbReference type="Proteomes" id="UP000283269">
    <property type="component" value="Unassembled WGS sequence"/>
</dbReference>
<dbReference type="InterPro" id="IPR003736">
    <property type="entry name" value="PAAI_dom"/>
</dbReference>
<dbReference type="NCBIfam" id="TIGR00369">
    <property type="entry name" value="unchar_dom_1"/>
    <property type="match status" value="1"/>
</dbReference>
<protein>
    <recommendedName>
        <fullName evidence="3">Thioesterase domain-containing protein</fullName>
    </recommendedName>
</protein>
<dbReference type="AlphaFoldDB" id="A0A409VRS4"/>
<dbReference type="InterPro" id="IPR006683">
    <property type="entry name" value="Thioestr_dom"/>
</dbReference>
<feature type="domain" description="Thioesterase" evidence="3">
    <location>
        <begin position="127"/>
        <end position="204"/>
    </location>
</feature>
<keyword evidence="5" id="KW-1185">Reference proteome</keyword>
<dbReference type="SUPFAM" id="SSF54637">
    <property type="entry name" value="Thioesterase/thiol ester dehydrase-isomerase"/>
    <property type="match status" value="1"/>
</dbReference>
<dbReference type="PANTHER" id="PTHR21660">
    <property type="entry name" value="THIOESTERASE SUPERFAMILY MEMBER-RELATED"/>
    <property type="match status" value="1"/>
</dbReference>
<organism evidence="4 5">
    <name type="scientific">Psilocybe cyanescens</name>
    <dbReference type="NCBI Taxonomy" id="93625"/>
    <lineage>
        <taxon>Eukaryota</taxon>
        <taxon>Fungi</taxon>
        <taxon>Dikarya</taxon>
        <taxon>Basidiomycota</taxon>
        <taxon>Agaricomycotina</taxon>
        <taxon>Agaricomycetes</taxon>
        <taxon>Agaricomycetidae</taxon>
        <taxon>Agaricales</taxon>
        <taxon>Agaricineae</taxon>
        <taxon>Strophariaceae</taxon>
        <taxon>Psilocybe</taxon>
    </lineage>
</organism>